<comment type="caution">
    <text evidence="7">The sequence shown here is derived from an EMBL/GenBank/DDBJ whole genome shotgun (WGS) entry which is preliminary data.</text>
</comment>
<evidence type="ECO:0000256" key="4">
    <source>
        <dbReference type="ARBA" id="ARBA00023136"/>
    </source>
</evidence>
<evidence type="ECO:0000256" key="1">
    <source>
        <dbReference type="ARBA" id="ARBA00004167"/>
    </source>
</evidence>
<evidence type="ECO:0000313" key="8">
    <source>
        <dbReference type="Proteomes" id="UP001595791"/>
    </source>
</evidence>
<dbReference type="SUPFAM" id="SSF74653">
    <property type="entry name" value="TolA/TonB C-terminal domain"/>
    <property type="match status" value="1"/>
</dbReference>
<comment type="subcellular location">
    <subcellularLocation>
        <location evidence="1">Membrane</location>
        <topology evidence="1">Single-pass membrane protein</topology>
    </subcellularLocation>
</comment>
<dbReference type="EMBL" id="JBHSBU010000001">
    <property type="protein sequence ID" value="MFC4160802.1"/>
    <property type="molecule type" value="Genomic_DNA"/>
</dbReference>
<feature type="chain" id="PRO_5045849094" evidence="5">
    <location>
        <begin position="18"/>
        <end position="131"/>
    </location>
</feature>
<dbReference type="Proteomes" id="UP001595791">
    <property type="component" value="Unassembled WGS sequence"/>
</dbReference>
<reference evidence="8" key="1">
    <citation type="journal article" date="2019" name="Int. J. Syst. Evol. Microbiol.">
        <title>The Global Catalogue of Microorganisms (GCM) 10K type strain sequencing project: providing services to taxonomists for standard genome sequencing and annotation.</title>
        <authorList>
            <consortium name="The Broad Institute Genomics Platform"/>
            <consortium name="The Broad Institute Genome Sequencing Center for Infectious Disease"/>
            <person name="Wu L."/>
            <person name="Ma J."/>
        </authorList>
    </citation>
    <scope>NUCLEOTIDE SEQUENCE [LARGE SCALE GENOMIC DNA]</scope>
    <source>
        <strain evidence="8">LMG 29894</strain>
    </source>
</reference>
<dbReference type="RefSeq" id="WP_378166028.1">
    <property type="nucleotide sequence ID" value="NZ_JBHSBU010000001.1"/>
</dbReference>
<evidence type="ECO:0000259" key="6">
    <source>
        <dbReference type="PROSITE" id="PS52015"/>
    </source>
</evidence>
<dbReference type="InterPro" id="IPR006260">
    <property type="entry name" value="TonB/TolA_C"/>
</dbReference>
<keyword evidence="3" id="KW-1133">Transmembrane helix</keyword>
<dbReference type="NCBIfam" id="TIGR01352">
    <property type="entry name" value="tonB_Cterm"/>
    <property type="match status" value="1"/>
</dbReference>
<keyword evidence="4" id="KW-0472">Membrane</keyword>
<accession>A0ABV8MRH7</accession>
<feature type="domain" description="TonB C-terminal" evidence="6">
    <location>
        <begin position="38"/>
        <end position="131"/>
    </location>
</feature>
<evidence type="ECO:0000256" key="3">
    <source>
        <dbReference type="ARBA" id="ARBA00022989"/>
    </source>
</evidence>
<evidence type="ECO:0000313" key="7">
    <source>
        <dbReference type="EMBL" id="MFC4160802.1"/>
    </source>
</evidence>
<dbReference type="PROSITE" id="PS52015">
    <property type="entry name" value="TONB_CTD"/>
    <property type="match status" value="1"/>
</dbReference>
<keyword evidence="5" id="KW-0732">Signal</keyword>
<keyword evidence="2" id="KW-0812">Transmembrane</keyword>
<proteinExistence type="predicted"/>
<organism evidence="7 8">
    <name type="scientific">Chitinimonas lacunae</name>
    <dbReference type="NCBI Taxonomy" id="1963018"/>
    <lineage>
        <taxon>Bacteria</taxon>
        <taxon>Pseudomonadati</taxon>
        <taxon>Pseudomonadota</taxon>
        <taxon>Betaproteobacteria</taxon>
        <taxon>Neisseriales</taxon>
        <taxon>Chitinibacteraceae</taxon>
        <taxon>Chitinimonas</taxon>
    </lineage>
</organism>
<dbReference type="Gene3D" id="3.30.1150.10">
    <property type="match status" value="1"/>
</dbReference>
<dbReference type="InterPro" id="IPR037682">
    <property type="entry name" value="TonB_C"/>
</dbReference>
<name>A0ABV8MRH7_9NEIS</name>
<dbReference type="Pfam" id="PF13103">
    <property type="entry name" value="TonB_2"/>
    <property type="match status" value="1"/>
</dbReference>
<protein>
    <submittedName>
        <fullName evidence="7">Energy transducer TonB</fullName>
    </submittedName>
</protein>
<keyword evidence="8" id="KW-1185">Reference proteome</keyword>
<evidence type="ECO:0000256" key="5">
    <source>
        <dbReference type="SAM" id="SignalP"/>
    </source>
</evidence>
<sequence>MLLLLAACATPPAPAPAAKAPVPVAAPQPAVPAAAPVDPLPDYIDKVRRQIRGNMLYRSKSGNPEAMFEISLRPDMSIVSVKRIRASGDAAFDRAVQRAIEKMRKYPPLPAGVEFSLFEKHKIKYRLHENR</sequence>
<feature type="signal peptide" evidence="5">
    <location>
        <begin position="1"/>
        <end position="17"/>
    </location>
</feature>
<evidence type="ECO:0000256" key="2">
    <source>
        <dbReference type="ARBA" id="ARBA00022692"/>
    </source>
</evidence>
<gene>
    <name evidence="7" type="ORF">ACFOW7_15785</name>
</gene>